<organism evidence="1 2">
    <name type="scientific">Herminiimonas contaminans</name>
    <dbReference type="NCBI Taxonomy" id="1111140"/>
    <lineage>
        <taxon>Bacteria</taxon>
        <taxon>Pseudomonadati</taxon>
        <taxon>Pseudomonadota</taxon>
        <taxon>Betaproteobacteria</taxon>
        <taxon>Burkholderiales</taxon>
        <taxon>Oxalobacteraceae</taxon>
        <taxon>Herminiimonas</taxon>
    </lineage>
</organism>
<dbReference type="RefSeq" id="WP_195876712.1">
    <property type="nucleotide sequence ID" value="NZ_JADOEL010000030.1"/>
</dbReference>
<evidence type="ECO:0000313" key="2">
    <source>
        <dbReference type="Proteomes" id="UP000657372"/>
    </source>
</evidence>
<dbReference type="Proteomes" id="UP000657372">
    <property type="component" value="Unassembled WGS sequence"/>
</dbReference>
<evidence type="ECO:0000313" key="1">
    <source>
        <dbReference type="EMBL" id="MBF8179751.1"/>
    </source>
</evidence>
<keyword evidence="2" id="KW-1185">Reference proteome</keyword>
<reference evidence="1 2" key="1">
    <citation type="submission" date="2020-11" db="EMBL/GenBank/DDBJ databases">
        <title>WGS of Herminiimonas contaminans strain Marseille-Q4544 isolated from planarians Schmidtea mediterranea.</title>
        <authorList>
            <person name="Kangale L."/>
        </authorList>
    </citation>
    <scope>NUCLEOTIDE SEQUENCE [LARGE SCALE GENOMIC DNA]</scope>
    <source>
        <strain evidence="1 2">Marseille-Q4544</strain>
    </source>
</reference>
<gene>
    <name evidence="1" type="ORF">IXC47_18885</name>
</gene>
<dbReference type="EMBL" id="JADOEL010000030">
    <property type="protein sequence ID" value="MBF8179751.1"/>
    <property type="molecule type" value="Genomic_DNA"/>
</dbReference>
<sequence>MANAYPHRVRDLFKGIDQQTEDNYVANLLYLEELGLVESGLTQALSGDFISVGPKINAKGIDFLADEGGVSAILGTVTIRIHEDTIRQLIAKRIDESTLPPEEKVRLRDRLKDLEGKTFEHLTMKLLDVGLSDWGKVLTTLQSTIGL</sequence>
<name>A0ABS0EY17_9BURK</name>
<accession>A0ABS0EY17</accession>
<comment type="caution">
    <text evidence="1">The sequence shown here is derived from an EMBL/GenBank/DDBJ whole genome shotgun (WGS) entry which is preliminary data.</text>
</comment>
<proteinExistence type="predicted"/>
<protein>
    <submittedName>
        <fullName evidence="1">Uncharacterized protein</fullName>
    </submittedName>
</protein>